<evidence type="ECO:0000313" key="5">
    <source>
        <dbReference type="Proteomes" id="UP000198378"/>
    </source>
</evidence>
<dbReference type="Pfam" id="PF13306">
    <property type="entry name" value="LRR_5"/>
    <property type="match status" value="2"/>
</dbReference>
<feature type="region of interest" description="Disordered" evidence="1">
    <location>
        <begin position="131"/>
        <end position="150"/>
    </location>
</feature>
<dbReference type="Gene3D" id="3.80.10.10">
    <property type="entry name" value="Ribonuclease Inhibitor"/>
    <property type="match status" value="6"/>
</dbReference>
<evidence type="ECO:0000256" key="1">
    <source>
        <dbReference type="SAM" id="MobiDB-lite"/>
    </source>
</evidence>
<dbReference type="RefSeq" id="WP_169714168.1">
    <property type="nucleotide sequence ID" value="NZ_NEWK01000001.1"/>
</dbReference>
<proteinExistence type="predicted"/>
<evidence type="ECO:0000256" key="2">
    <source>
        <dbReference type="SAM" id="SignalP"/>
    </source>
</evidence>
<dbReference type="InterPro" id="IPR044060">
    <property type="entry name" value="Bacterial_rp_domain"/>
</dbReference>
<dbReference type="PROSITE" id="PS51450">
    <property type="entry name" value="LRR"/>
    <property type="match status" value="2"/>
</dbReference>
<dbReference type="Pfam" id="PF18998">
    <property type="entry name" value="Flg_new_2"/>
    <property type="match status" value="2"/>
</dbReference>
<feature type="compositionally biased region" description="Basic and acidic residues" evidence="1">
    <location>
        <begin position="1237"/>
        <end position="1287"/>
    </location>
</feature>
<feature type="domain" description="Bacterial repeat" evidence="3">
    <location>
        <begin position="991"/>
        <end position="1059"/>
    </location>
</feature>
<accession>A0AA91TES8</accession>
<feature type="chain" id="PRO_5041639112" description="Bacterial repeat domain-containing protein" evidence="2">
    <location>
        <begin position="32"/>
        <end position="1440"/>
    </location>
</feature>
<feature type="region of interest" description="Disordered" evidence="1">
    <location>
        <begin position="1224"/>
        <end position="1367"/>
    </location>
</feature>
<feature type="region of interest" description="Disordered" evidence="1">
    <location>
        <begin position="42"/>
        <end position="111"/>
    </location>
</feature>
<dbReference type="InterPro" id="IPR032675">
    <property type="entry name" value="LRR_dom_sf"/>
</dbReference>
<dbReference type="PANTHER" id="PTHR45661">
    <property type="entry name" value="SURFACE ANTIGEN"/>
    <property type="match status" value="1"/>
</dbReference>
<dbReference type="PANTHER" id="PTHR45661:SF3">
    <property type="entry name" value="IG-LIKE DOMAIN-CONTAINING PROTEIN"/>
    <property type="match status" value="1"/>
</dbReference>
<keyword evidence="2" id="KW-0732">Signal</keyword>
<reference evidence="4 5" key="1">
    <citation type="submission" date="2017-05" db="EMBL/GenBank/DDBJ databases">
        <title>The genome sequence of Geobacillus thermocatenulatus DSM 730.</title>
        <authorList>
            <person name="Ramaloko W.T."/>
            <person name="Koen N."/>
            <person name="Polliack S."/>
            <person name="Aliyu H."/>
            <person name="Lebre P."/>
            <person name="Mohr T."/>
            <person name="Oswald F."/>
            <person name="Zwick M."/>
            <person name="Neumann A."/>
            <person name="Syldatk C."/>
            <person name="Cowan D."/>
            <person name="De Maayer P."/>
        </authorList>
    </citation>
    <scope>NUCLEOTIDE SEQUENCE [LARGE SCALE GENOMIC DNA]</scope>
    <source>
        <strain evidence="4 5">BGSC 93A1</strain>
    </source>
</reference>
<dbReference type="InterPro" id="IPR053139">
    <property type="entry name" value="Surface_bspA-like"/>
</dbReference>
<name>A0AA91TES8_9BACL</name>
<feature type="signal peptide" evidence="2">
    <location>
        <begin position="1"/>
        <end position="31"/>
    </location>
</feature>
<feature type="domain" description="Bacterial repeat" evidence="3">
    <location>
        <begin position="1087"/>
        <end position="1147"/>
    </location>
</feature>
<evidence type="ECO:0000313" key="4">
    <source>
        <dbReference type="EMBL" id="OXB89163.1"/>
    </source>
</evidence>
<dbReference type="EMBL" id="NEWK01000001">
    <property type="protein sequence ID" value="OXB89163.1"/>
    <property type="molecule type" value="Genomic_DNA"/>
</dbReference>
<keyword evidence="5" id="KW-1185">Reference proteome</keyword>
<feature type="compositionally biased region" description="Basic residues" evidence="1">
    <location>
        <begin position="1396"/>
        <end position="1426"/>
    </location>
</feature>
<dbReference type="InterPro" id="IPR001611">
    <property type="entry name" value="Leu-rich_rpt"/>
</dbReference>
<dbReference type="InterPro" id="IPR026906">
    <property type="entry name" value="LRR_5"/>
</dbReference>
<comment type="caution">
    <text evidence="4">The sequence shown here is derived from an EMBL/GenBank/DDBJ whole genome shotgun (WGS) entry which is preliminary data.</text>
</comment>
<protein>
    <recommendedName>
        <fullName evidence="3">Bacterial repeat domain-containing protein</fullName>
    </recommendedName>
</protein>
<dbReference type="SUPFAM" id="SSF52058">
    <property type="entry name" value="L domain-like"/>
    <property type="match status" value="2"/>
</dbReference>
<organism evidence="4 5">
    <name type="scientific">Geobacillus thermocatenulatus</name>
    <dbReference type="NCBI Taxonomy" id="33938"/>
    <lineage>
        <taxon>Bacteria</taxon>
        <taxon>Bacillati</taxon>
        <taxon>Bacillota</taxon>
        <taxon>Bacilli</taxon>
        <taxon>Bacillales</taxon>
        <taxon>Anoxybacillaceae</taxon>
        <taxon>Geobacillus</taxon>
        <taxon>Geobacillus thermoleovorans group</taxon>
    </lineage>
</organism>
<feature type="region of interest" description="Disordered" evidence="1">
    <location>
        <begin position="1396"/>
        <end position="1440"/>
    </location>
</feature>
<dbReference type="Proteomes" id="UP000198378">
    <property type="component" value="Unassembled WGS sequence"/>
</dbReference>
<evidence type="ECO:0000259" key="3">
    <source>
        <dbReference type="Pfam" id="PF18998"/>
    </source>
</evidence>
<feature type="compositionally biased region" description="Basic residues" evidence="1">
    <location>
        <begin position="1288"/>
        <end position="1367"/>
    </location>
</feature>
<feature type="compositionally biased region" description="Low complexity" evidence="1">
    <location>
        <begin position="71"/>
        <end position="94"/>
    </location>
</feature>
<sequence length="1440" mass="162100">MIKLRKRSRQFISCMLVMGLLVNSLPIGVFAEGVDESNIEITESEGIVNNEESQANQEINEGEENPENQNEETTTGTGEASEATNTETPNEGSTEGTGGTAGPTGESTGGTTEEAIAGEVTDGATGEAITESDTNAEQSAPNENASEMSYNSNNDYEYFVENNEVTIFRYIGTDKDVVIPSTIDGYSVVEIAENAFLNSGIRSVVIPEGVKLIGDQAFMGNELTSVDIPGSVTRIGDWAFFDNDLTSVTIGSSVEYIGLRAFSQNNIDFINLPSSVKVIGDHAFSVNNLTSIDIPDSVTDIGKYAFADNHIEVAKLPVGLTTISEGLFSHNNLTSIDIPESVVTIEAHAFRANNLVNVRIPDNVTFIGEYAFSSNLLTSVIIGEKVETIGERAFGYNNLTEVVIPDSVRSIGQYVFADNKLTKVTLSNAITEIPTGAFMNNDFTEFVIPDGIVLIGESAFVGNELTSVTFGQSLKQIKDFAFYGNNLTSVNLPEGVNSIGSYAFGSNKLTSITVNGSWEKTSNGLIGVYFDYWAVEGNQTNPSDLKVYGYAGTMVEEVANYRGYTFIDITPVPEPDQRLKINEVFPDENLAKYFAEWMSALPSWQGKSDSTFSMAELDARIKLNGALNFNASNRGIRSLKGMEIFGDVATKYSDIPVNFNFSGNLLEDVDPLYKITSVRTLFLNDNKLKDIKGLRNLKYVTRETAYGAASLYSDAALNLQNNLLTDISPLSNLKRVESKIDLSNNKLQNVDGLNAEFIGFLDVSNNYLTSLNTSVFDPDKVYAIKVDHNFIQNITSVIPSEYVQRLYGENDYRPQYSFNFTQSSSVKVEYRVRGTNELISYDIVNDVGNFETRKYKAKNLAGYILDDDLEKEFSGIGKAFTSVIKPVLGIKSRDGFTGIQNSSRKFSFVTHDSYSNLPNSPYKTDGAVLSYDSASGDLVVVRESNDPFYVYTDVDVYEGNIYLGTYSVPVLGHGSPDTAVVFYYKPVAKWTLTVNMEGQGYVSPYVGTYNYDNGSKVNLYASPNFGYRFDKWVVNGTEFFSPSITITMDSNKTAVAHFVPLEQYKLSVNIVGEGEVNVLNEFTMSRQTYGSGDEGTYEGGTSLSLTPAPKLGYRFVKWVVDGVEVNGDYLPLYMDSNKTVEAHFESVPLVKPLIGHIIVKFLDMLTMEKIKEDEEIKNVPVGEYTYTAEEKIGDYKIVGEAVKTVIITMTDFFKEIIFLYEKEASQPEPTPQPQPEPKPEPVQDPKPEPVQDPKPEPVQDPKPEPVQDPKPEPVQDPKPEPVQDRNRNQYKTRNRNQYKTRNRNQYKTRNRNQYKTRNRNQYKIRNRNQYKIRNRNQYKTRNRNQYKTRNRNQYKTRNRNQYKTRNRNQYKTRNRNQYKIRNRNQYKIRNRNQYKTRNRNQYKTRNRNQYKTRNRNQYKTRNRNQYKTRNQWSRCKSVIR</sequence>
<gene>
    <name evidence="4" type="ORF">B9L19_03520</name>
</gene>
<feature type="compositionally biased region" description="Acidic residues" evidence="1">
    <location>
        <begin position="60"/>
        <end position="70"/>
    </location>
</feature>